<proteinExistence type="predicted"/>
<accession>A0ABW8MIW5</accession>
<dbReference type="Gene3D" id="3.40.50.300">
    <property type="entry name" value="P-loop containing nucleotide triphosphate hydrolases"/>
    <property type="match status" value="1"/>
</dbReference>
<keyword evidence="3" id="KW-1185">Reference proteome</keyword>
<evidence type="ECO:0000256" key="1">
    <source>
        <dbReference type="ARBA" id="ARBA00022679"/>
    </source>
</evidence>
<organism evidence="2 3">
    <name type="scientific">Caballeronia udeis</name>
    <dbReference type="NCBI Taxonomy" id="1232866"/>
    <lineage>
        <taxon>Bacteria</taxon>
        <taxon>Pseudomonadati</taxon>
        <taxon>Pseudomonadota</taxon>
        <taxon>Betaproteobacteria</taxon>
        <taxon>Burkholderiales</taxon>
        <taxon>Burkholderiaceae</taxon>
        <taxon>Caballeronia</taxon>
    </lineage>
</organism>
<reference evidence="2 3" key="1">
    <citation type="submission" date="2024-11" db="EMBL/GenBank/DDBJ databases">
        <title>Using genomics to understand microbial adaptation to soil warming.</title>
        <authorList>
            <person name="Deangelis K.M. PhD."/>
        </authorList>
    </citation>
    <scope>NUCLEOTIDE SEQUENCE [LARGE SCALE GENOMIC DNA]</scope>
    <source>
        <strain evidence="2 3">GAS97</strain>
    </source>
</reference>
<keyword evidence="1" id="KW-0808">Transferase</keyword>
<comment type="caution">
    <text evidence="2">The sequence shown here is derived from an EMBL/GenBank/DDBJ whole genome shotgun (WGS) entry which is preliminary data.</text>
</comment>
<dbReference type="PANTHER" id="PTHR12788">
    <property type="entry name" value="PROTEIN-TYROSINE SULFOTRANSFERASE 2"/>
    <property type="match status" value="1"/>
</dbReference>
<dbReference type="RefSeq" id="WP_404607896.1">
    <property type="nucleotide sequence ID" value="NZ_JBIYDN010000009.1"/>
</dbReference>
<dbReference type="SUPFAM" id="SSF52540">
    <property type="entry name" value="P-loop containing nucleoside triphosphate hydrolases"/>
    <property type="match status" value="1"/>
</dbReference>
<dbReference type="Proteomes" id="UP001620514">
    <property type="component" value="Unassembled WGS sequence"/>
</dbReference>
<dbReference type="InterPro" id="IPR027417">
    <property type="entry name" value="P-loop_NTPase"/>
</dbReference>
<protein>
    <recommendedName>
        <fullName evidence="4">Sulfotransferase domain protein</fullName>
    </recommendedName>
</protein>
<gene>
    <name evidence="2" type="ORF">ABH943_003316</name>
</gene>
<dbReference type="Pfam" id="PF13469">
    <property type="entry name" value="Sulfotransfer_3"/>
    <property type="match status" value="1"/>
</dbReference>
<name>A0ABW8MIW5_9BURK</name>
<dbReference type="PANTHER" id="PTHR12788:SF10">
    <property type="entry name" value="PROTEIN-TYROSINE SULFOTRANSFERASE"/>
    <property type="match status" value="1"/>
</dbReference>
<evidence type="ECO:0008006" key="4">
    <source>
        <dbReference type="Google" id="ProtNLM"/>
    </source>
</evidence>
<dbReference type="InterPro" id="IPR026634">
    <property type="entry name" value="TPST-like"/>
</dbReference>
<evidence type="ECO:0000313" key="2">
    <source>
        <dbReference type="EMBL" id="MFK4443294.1"/>
    </source>
</evidence>
<dbReference type="EMBL" id="JBIYDN010000009">
    <property type="protein sequence ID" value="MFK4443294.1"/>
    <property type="molecule type" value="Genomic_DNA"/>
</dbReference>
<evidence type="ECO:0000313" key="3">
    <source>
        <dbReference type="Proteomes" id="UP001620514"/>
    </source>
</evidence>
<sequence>METSKKIEPGEKVMAASGSCHLHWVCLESKQSSGGPMKSFPLFIVGSPRSGTTFLCSVLNAHPLIQLTNECRIFALLKDMMDVGSNRPDLLSTACHDRFSNFGRRTLGAWVERFYREELEMTAPIWGDKHPSYADPTVLSGRTGSIECLPRSGSCLGLIRELLPQARFIHIPRDPRHVANSMLHKHWIGSIEDGIRVWEQYVGEIIRFFDEIPAELALTVSYRTLIEDPVATAAAIGQFLDLADASPISDFLMSQRSAPTPFSDPVTDIGDLYVIPDAPTGNDKLLALAGKTATCLGYAAA</sequence>